<dbReference type="OrthoDB" id="271862at2759"/>
<evidence type="ECO:0000313" key="4">
    <source>
        <dbReference type="WBParaSite" id="HPBE_0002088901-mRNA-1"/>
    </source>
</evidence>
<proteinExistence type="predicted"/>
<evidence type="ECO:0000313" key="3">
    <source>
        <dbReference type="Proteomes" id="UP000050761"/>
    </source>
</evidence>
<dbReference type="EMBL" id="UZAH01032522">
    <property type="protein sequence ID" value="VDP22324.1"/>
    <property type="molecule type" value="Genomic_DNA"/>
</dbReference>
<accession>A0A183GEV0</accession>
<dbReference type="Gene3D" id="3.30.310.270">
    <property type="match status" value="2"/>
</dbReference>
<accession>A0A3P8CRT5</accession>
<keyword evidence="3" id="KW-1185">Reference proteome</keyword>
<evidence type="ECO:0000313" key="2">
    <source>
        <dbReference type="EMBL" id="VDP22324.1"/>
    </source>
</evidence>
<dbReference type="AlphaFoldDB" id="A0A183GEV0"/>
<evidence type="ECO:0000259" key="1">
    <source>
        <dbReference type="Pfam" id="PF17905"/>
    </source>
</evidence>
<dbReference type="WBParaSite" id="HPBE_0002088901-mRNA-1">
    <property type="protein sequence ID" value="HPBE_0002088901-mRNA-1"/>
    <property type="gene ID" value="HPBE_0002088901"/>
</dbReference>
<sequence>MSSNQNSHKPPCQKHNAVLAKEPVDVERITLTMEVTYSDYEEIFIKRALSNCEESCAKIMHDTNTEIQFPDRDEPNADFIHQRFCPVVLMFAVSERLREGVPYKKLENWIKDRIDDGSLNFPTLVIQTLPQQMSTSFKEPVIRISGRVGDEEILLRACERLRELLFEPEVAEKISFSTHMEVPASQRSQIVGTPDGAQLLCFNAGSEDLRARIEVENRLIKFYDEMLRVSVRVIPSELESLSVLPGDQMRHFISLRTSEYNVGALYAVMRRVLKRGDEIPMVTPTDYAEMNPLVHDLLKHACEVNFRDCSSGIVSLPNPVFEVFVRFKIFLSNFVLESTEEKVVGRGEVRAMRWIPTIETLRASLPVDVSSTYYHYEKMEQFSVVQFSWPS</sequence>
<dbReference type="Pfam" id="PF17905">
    <property type="entry name" value="KH_GLD-3_4th"/>
    <property type="match status" value="1"/>
</dbReference>
<dbReference type="Pfam" id="PF22801">
    <property type="entry name" value="KH_GLD-3_1st"/>
    <property type="match status" value="1"/>
</dbReference>
<feature type="domain" description="Defective in germ line development protein 3-like KH5" evidence="1">
    <location>
        <begin position="200"/>
        <end position="274"/>
    </location>
</feature>
<organism evidence="3 4">
    <name type="scientific">Heligmosomoides polygyrus</name>
    <name type="common">Parasitic roundworm</name>
    <dbReference type="NCBI Taxonomy" id="6339"/>
    <lineage>
        <taxon>Eukaryota</taxon>
        <taxon>Metazoa</taxon>
        <taxon>Ecdysozoa</taxon>
        <taxon>Nematoda</taxon>
        <taxon>Chromadorea</taxon>
        <taxon>Rhabditida</taxon>
        <taxon>Rhabditina</taxon>
        <taxon>Rhabditomorpha</taxon>
        <taxon>Strongyloidea</taxon>
        <taxon>Heligmosomidae</taxon>
        <taxon>Heligmosomoides</taxon>
    </lineage>
</organism>
<dbReference type="Proteomes" id="UP000050761">
    <property type="component" value="Unassembled WGS sequence"/>
</dbReference>
<reference evidence="4" key="2">
    <citation type="submission" date="2019-09" db="UniProtKB">
        <authorList>
            <consortium name="WormBaseParasite"/>
        </authorList>
    </citation>
    <scope>IDENTIFICATION</scope>
</reference>
<gene>
    <name evidence="2" type="ORF">HPBE_LOCUS20888</name>
</gene>
<name>A0A183GEV0_HELPZ</name>
<protein>
    <submittedName>
        <fullName evidence="4">KH_10 domain-containing protein</fullName>
    </submittedName>
</protein>
<reference evidence="2 3" key="1">
    <citation type="submission" date="2018-11" db="EMBL/GenBank/DDBJ databases">
        <authorList>
            <consortium name="Pathogen Informatics"/>
        </authorList>
    </citation>
    <scope>NUCLEOTIDE SEQUENCE [LARGE SCALE GENOMIC DNA]</scope>
</reference>
<dbReference type="InterPro" id="IPR041194">
    <property type="entry name" value="GLD-3-like_KH5"/>
</dbReference>